<feature type="region of interest" description="Disordered" evidence="1">
    <location>
        <begin position="40"/>
        <end position="72"/>
    </location>
</feature>
<name>A0A6J7C520_9ZZZZ</name>
<organism evidence="2">
    <name type="scientific">freshwater metagenome</name>
    <dbReference type="NCBI Taxonomy" id="449393"/>
    <lineage>
        <taxon>unclassified sequences</taxon>
        <taxon>metagenomes</taxon>
        <taxon>ecological metagenomes</taxon>
    </lineage>
</organism>
<accession>A0A6J7C520</accession>
<reference evidence="2" key="1">
    <citation type="submission" date="2020-05" db="EMBL/GenBank/DDBJ databases">
        <authorList>
            <person name="Chiriac C."/>
            <person name="Salcher M."/>
            <person name="Ghai R."/>
            <person name="Kavagutti S V."/>
        </authorList>
    </citation>
    <scope>NUCLEOTIDE SEQUENCE</scope>
</reference>
<evidence type="ECO:0000256" key="1">
    <source>
        <dbReference type="SAM" id="MobiDB-lite"/>
    </source>
</evidence>
<feature type="region of interest" description="Disordered" evidence="1">
    <location>
        <begin position="186"/>
        <end position="218"/>
    </location>
</feature>
<dbReference type="AlphaFoldDB" id="A0A6J7C520"/>
<feature type="compositionally biased region" description="Low complexity" evidence="1">
    <location>
        <begin position="56"/>
        <end position="66"/>
    </location>
</feature>
<proteinExistence type="predicted"/>
<protein>
    <submittedName>
        <fullName evidence="2">Unannotated protein</fullName>
    </submittedName>
</protein>
<feature type="region of interest" description="Disordered" evidence="1">
    <location>
        <begin position="109"/>
        <end position="151"/>
    </location>
</feature>
<evidence type="ECO:0000313" key="2">
    <source>
        <dbReference type="EMBL" id="CAB4852720.1"/>
    </source>
</evidence>
<gene>
    <name evidence="2" type="ORF">UFOPK3268_01776</name>
</gene>
<dbReference type="EMBL" id="CAFBIZ010000302">
    <property type="protein sequence ID" value="CAB4852720.1"/>
    <property type="molecule type" value="Genomic_DNA"/>
</dbReference>
<sequence length="218" mass="24222">MGLGHRLGRRRAVDRVLRHLSPWHHHRLPPRFHPRLLHAQPTTEDRDRNCGQPCYRGPGRTLGGRPPQAPRIQRCRRGPALPLALWRIHARPAQGILLRPHRLALRSRADPHREVRAGSAQGQGPRTRFAPVPPVGRGESASARDPGRPAHVVMDGSRDRLLLGVPRAHRPGPPHDMVDQLGVPRLGQAPLQDPRPFGQCGLARDPVRRGVLAQPAPQ</sequence>